<dbReference type="Proteomes" id="UP001066276">
    <property type="component" value="Chromosome 4_2"/>
</dbReference>
<dbReference type="InterPro" id="IPR000210">
    <property type="entry name" value="BTB/POZ_dom"/>
</dbReference>
<dbReference type="CDD" id="cd01165">
    <property type="entry name" value="BTB_POZ"/>
    <property type="match status" value="1"/>
</dbReference>
<sequence length="581" mass="65687">MPRYPSGCLKAQGPAGEHWLLRPLVLAWTILIQPLAQFAWCSLLQVAAILEKMFVLPFLVPAQRSGADESWRGSAEHRTYSRSEGPSTMVSVQTSCCAFQVELELLTEHSEYFRALSASSMRETSEHLVHLEHIPSEIFHSVLEFVFHGEFHLHSEEELLAAIEAGSYLLCRDYLQQCCSSLRGLMGPHSCLRYLQFSRLIACDEMQLVVYQYLSDGLLELASINQTLGSEDREILVRMRERGMPELCMLRKENLGREPPSSDFLCRLPLSGDSWNRGTRLPFKADKWNISVAVLWNYLFVIGGYRQKLKRGSEFRTASFRYNPILDRWDIMAPMIKRRRHFSMAVVGQHIFAIGGWYLDVLLAPDSSTRLYSTVERYDPWADSWSFVASLPLTDFSFSVSLSHDLPLCTACPPYIYVLGSVQRTGEKLVLQYDTRTDIWQELLPTLTRTDVNIPCLYFLGGANPLFLVGGNNEENVVVTFSPASQQWGQPRRMAKCTLAGQGTSMGGSFFMPAPELNAVLEVDLATLSAQSLPPPPRPLSYEALVILWYPLEGSEQGWRECPKMPMTASGSLTQRNPEEE</sequence>
<dbReference type="Pfam" id="PF00651">
    <property type="entry name" value="BTB"/>
    <property type="match status" value="1"/>
</dbReference>
<name>A0AAV7SFI0_PLEWA</name>
<keyword evidence="2" id="KW-0677">Repeat</keyword>
<dbReference type="SUPFAM" id="SSF117281">
    <property type="entry name" value="Kelch motif"/>
    <property type="match status" value="1"/>
</dbReference>
<dbReference type="InterPro" id="IPR052392">
    <property type="entry name" value="Kelch-BTB_domain-containing"/>
</dbReference>
<evidence type="ECO:0000259" key="4">
    <source>
        <dbReference type="PROSITE" id="PS50097"/>
    </source>
</evidence>
<reference evidence="5" key="1">
    <citation type="journal article" date="2022" name="bioRxiv">
        <title>Sequencing and chromosome-scale assembly of the giantPleurodeles waltlgenome.</title>
        <authorList>
            <person name="Brown T."/>
            <person name="Elewa A."/>
            <person name="Iarovenko S."/>
            <person name="Subramanian E."/>
            <person name="Araus A.J."/>
            <person name="Petzold A."/>
            <person name="Susuki M."/>
            <person name="Suzuki K.-i.T."/>
            <person name="Hayashi T."/>
            <person name="Toyoda A."/>
            <person name="Oliveira C."/>
            <person name="Osipova E."/>
            <person name="Leigh N.D."/>
            <person name="Simon A."/>
            <person name="Yun M.H."/>
        </authorList>
    </citation>
    <scope>NUCLEOTIDE SEQUENCE</scope>
    <source>
        <strain evidence="5">20211129_DDA</strain>
        <tissue evidence="5">Liver</tissue>
    </source>
</reference>
<feature type="domain" description="BTB" evidence="4">
    <location>
        <begin position="88"/>
        <end position="155"/>
    </location>
</feature>
<feature type="region of interest" description="Disordered" evidence="3">
    <location>
        <begin position="561"/>
        <end position="581"/>
    </location>
</feature>
<dbReference type="PANTHER" id="PTHR46375:SF3">
    <property type="entry name" value="KELCH REPEAT AND BTB DOMAIN-CONTAINING PROTEIN 13"/>
    <property type="match status" value="1"/>
</dbReference>
<evidence type="ECO:0000313" key="6">
    <source>
        <dbReference type="Proteomes" id="UP001066276"/>
    </source>
</evidence>
<accession>A0AAV7SFI0</accession>
<dbReference type="PROSITE" id="PS50097">
    <property type="entry name" value="BTB"/>
    <property type="match status" value="1"/>
</dbReference>
<evidence type="ECO:0000256" key="2">
    <source>
        <dbReference type="ARBA" id="ARBA00022737"/>
    </source>
</evidence>
<dbReference type="AlphaFoldDB" id="A0AAV7SFI0"/>
<dbReference type="EMBL" id="JANPWB010000008">
    <property type="protein sequence ID" value="KAJ1162380.1"/>
    <property type="molecule type" value="Genomic_DNA"/>
</dbReference>
<dbReference type="Gene3D" id="2.120.10.80">
    <property type="entry name" value="Kelch-type beta propeller"/>
    <property type="match status" value="1"/>
</dbReference>
<dbReference type="SMART" id="SM00612">
    <property type="entry name" value="Kelch"/>
    <property type="match status" value="2"/>
</dbReference>
<dbReference type="InterPro" id="IPR006652">
    <property type="entry name" value="Kelch_1"/>
</dbReference>
<organism evidence="5 6">
    <name type="scientific">Pleurodeles waltl</name>
    <name type="common">Iberian ribbed newt</name>
    <dbReference type="NCBI Taxonomy" id="8319"/>
    <lineage>
        <taxon>Eukaryota</taxon>
        <taxon>Metazoa</taxon>
        <taxon>Chordata</taxon>
        <taxon>Craniata</taxon>
        <taxon>Vertebrata</taxon>
        <taxon>Euteleostomi</taxon>
        <taxon>Amphibia</taxon>
        <taxon>Batrachia</taxon>
        <taxon>Caudata</taxon>
        <taxon>Salamandroidea</taxon>
        <taxon>Salamandridae</taxon>
        <taxon>Pleurodelinae</taxon>
        <taxon>Pleurodeles</taxon>
    </lineage>
</organism>
<dbReference type="Pfam" id="PF01344">
    <property type="entry name" value="Kelch_1"/>
    <property type="match status" value="1"/>
</dbReference>
<dbReference type="InterPro" id="IPR015915">
    <property type="entry name" value="Kelch-typ_b-propeller"/>
</dbReference>
<dbReference type="PANTHER" id="PTHR46375">
    <property type="entry name" value="KELCH REPEAT AND BTB DOMAIN-CONTAINING PROTEIN 13-RELATED"/>
    <property type="match status" value="1"/>
</dbReference>
<evidence type="ECO:0000256" key="1">
    <source>
        <dbReference type="ARBA" id="ARBA00022441"/>
    </source>
</evidence>
<dbReference type="SUPFAM" id="SSF54695">
    <property type="entry name" value="POZ domain"/>
    <property type="match status" value="1"/>
</dbReference>
<feature type="compositionally biased region" description="Polar residues" evidence="3">
    <location>
        <begin position="569"/>
        <end position="581"/>
    </location>
</feature>
<proteinExistence type="predicted"/>
<dbReference type="SMART" id="SM00225">
    <property type="entry name" value="BTB"/>
    <property type="match status" value="1"/>
</dbReference>
<protein>
    <recommendedName>
        <fullName evidence="4">BTB domain-containing protein</fullName>
    </recommendedName>
</protein>
<dbReference type="InterPro" id="IPR011333">
    <property type="entry name" value="SKP1/BTB/POZ_sf"/>
</dbReference>
<keyword evidence="6" id="KW-1185">Reference proteome</keyword>
<keyword evidence="1" id="KW-0880">Kelch repeat</keyword>
<dbReference type="Gene3D" id="3.30.710.10">
    <property type="entry name" value="Potassium Channel Kv1.1, Chain A"/>
    <property type="match status" value="1"/>
</dbReference>
<comment type="caution">
    <text evidence="5">The sequence shown here is derived from an EMBL/GenBank/DDBJ whole genome shotgun (WGS) entry which is preliminary data.</text>
</comment>
<gene>
    <name evidence="5" type="ORF">NDU88_002848</name>
</gene>
<evidence type="ECO:0000256" key="3">
    <source>
        <dbReference type="SAM" id="MobiDB-lite"/>
    </source>
</evidence>
<evidence type="ECO:0000313" key="5">
    <source>
        <dbReference type="EMBL" id="KAJ1162380.1"/>
    </source>
</evidence>